<dbReference type="AlphaFoldDB" id="A0ABD3GL85"/>
<accession>A0ABD3GL85</accession>
<name>A0ABD3GL85_9MARC</name>
<dbReference type="EMBL" id="JBJQOH010000007">
    <property type="protein sequence ID" value="KAL3679199.1"/>
    <property type="molecule type" value="Genomic_DNA"/>
</dbReference>
<organism evidence="1 2">
    <name type="scientific">Riccia sorocarpa</name>
    <dbReference type="NCBI Taxonomy" id="122646"/>
    <lineage>
        <taxon>Eukaryota</taxon>
        <taxon>Viridiplantae</taxon>
        <taxon>Streptophyta</taxon>
        <taxon>Embryophyta</taxon>
        <taxon>Marchantiophyta</taxon>
        <taxon>Marchantiopsida</taxon>
        <taxon>Marchantiidae</taxon>
        <taxon>Marchantiales</taxon>
        <taxon>Ricciaceae</taxon>
        <taxon>Riccia</taxon>
    </lineage>
</organism>
<protein>
    <submittedName>
        <fullName evidence="1">Uncharacterized protein</fullName>
    </submittedName>
</protein>
<sequence length="138" mass="14618">MTAERNLKIGVRRVTLCFCPFVCSRSPANSTSSSSFVTPIESSPESVWRSRAPEIGGRLSLRSLFLSALEAATELAHAAQTVVSVSGAVDLVADGRVLGVSNGLAPMQKITAQSSLRFGKSESWSGVHCHSPSTVRNL</sequence>
<evidence type="ECO:0000313" key="2">
    <source>
        <dbReference type="Proteomes" id="UP001633002"/>
    </source>
</evidence>
<evidence type="ECO:0000313" key="1">
    <source>
        <dbReference type="EMBL" id="KAL3679199.1"/>
    </source>
</evidence>
<proteinExistence type="predicted"/>
<keyword evidence="2" id="KW-1185">Reference proteome</keyword>
<dbReference type="Proteomes" id="UP001633002">
    <property type="component" value="Unassembled WGS sequence"/>
</dbReference>
<gene>
    <name evidence="1" type="ORF">R1sor_022155</name>
</gene>
<reference evidence="1 2" key="1">
    <citation type="submission" date="2024-09" db="EMBL/GenBank/DDBJ databases">
        <title>Chromosome-scale assembly of Riccia sorocarpa.</title>
        <authorList>
            <person name="Paukszto L."/>
        </authorList>
    </citation>
    <scope>NUCLEOTIDE SEQUENCE [LARGE SCALE GENOMIC DNA]</scope>
    <source>
        <strain evidence="1">LP-2024</strain>
        <tissue evidence="1">Aerial parts of the thallus</tissue>
    </source>
</reference>
<comment type="caution">
    <text evidence="1">The sequence shown here is derived from an EMBL/GenBank/DDBJ whole genome shotgun (WGS) entry which is preliminary data.</text>
</comment>